<keyword evidence="11" id="KW-1185">Reference proteome</keyword>
<comment type="caution">
    <text evidence="10">The sequence shown here is derived from an EMBL/GenBank/DDBJ whole genome shotgun (WGS) entry which is preliminary data.</text>
</comment>
<evidence type="ECO:0000313" key="11">
    <source>
        <dbReference type="Proteomes" id="UP000285301"/>
    </source>
</evidence>
<dbReference type="InterPro" id="IPR015943">
    <property type="entry name" value="WD40/YVTN_repeat-like_dom_sf"/>
</dbReference>
<dbReference type="GO" id="GO:0005680">
    <property type="term" value="C:anaphase-promoting complex"/>
    <property type="evidence" value="ECO:0007669"/>
    <property type="project" value="TreeGrafter"/>
</dbReference>
<evidence type="ECO:0000256" key="4">
    <source>
        <dbReference type="ARBA" id="ARBA00022737"/>
    </source>
</evidence>
<protein>
    <submittedName>
        <fullName evidence="10">Cell division cycle protein 20-like protein</fullName>
    </submittedName>
</protein>
<dbReference type="PANTHER" id="PTHR19918">
    <property type="entry name" value="CELL DIVISION CYCLE 20 CDC20 FIZZY -RELATED"/>
    <property type="match status" value="1"/>
</dbReference>
<dbReference type="Proteomes" id="UP000285301">
    <property type="component" value="Unassembled WGS sequence"/>
</dbReference>
<dbReference type="GO" id="GO:0031145">
    <property type="term" value="P:anaphase-promoting complex-dependent catabolic process"/>
    <property type="evidence" value="ECO:0007669"/>
    <property type="project" value="TreeGrafter"/>
</dbReference>
<reference evidence="10 11" key="1">
    <citation type="journal article" date="2018" name="Gigascience">
        <title>Genomes of trombidid mites reveal novel predicted allergens and laterally-transferred genes associated with secondary metabolism.</title>
        <authorList>
            <person name="Dong X."/>
            <person name="Chaisiri K."/>
            <person name="Xia D."/>
            <person name="Armstrong S.D."/>
            <person name="Fang Y."/>
            <person name="Donnelly M.J."/>
            <person name="Kadowaki T."/>
            <person name="McGarry J.W."/>
            <person name="Darby A.C."/>
            <person name="Makepeace B.L."/>
        </authorList>
    </citation>
    <scope>NUCLEOTIDE SEQUENCE [LARGE SCALE GENOMIC DNA]</scope>
    <source>
        <strain evidence="10">UoL-WK</strain>
    </source>
</reference>
<evidence type="ECO:0000256" key="2">
    <source>
        <dbReference type="ARBA" id="ARBA00022574"/>
    </source>
</evidence>
<feature type="repeat" description="WD" evidence="7">
    <location>
        <begin position="343"/>
        <end position="375"/>
    </location>
</feature>
<dbReference type="GO" id="GO:0051301">
    <property type="term" value="P:cell division"/>
    <property type="evidence" value="ECO:0007669"/>
    <property type="project" value="UniProtKB-KW"/>
</dbReference>
<keyword evidence="6" id="KW-0131">Cell cycle</keyword>
<dbReference type="STRING" id="1965070.A0A443QGD4"/>
<feature type="region of interest" description="Disordered" evidence="8">
    <location>
        <begin position="64"/>
        <end position="118"/>
    </location>
</feature>
<dbReference type="PROSITE" id="PS50082">
    <property type="entry name" value="WD_REPEATS_2"/>
    <property type="match status" value="2"/>
</dbReference>
<evidence type="ECO:0000256" key="5">
    <source>
        <dbReference type="ARBA" id="ARBA00022776"/>
    </source>
</evidence>
<dbReference type="SMART" id="SM00320">
    <property type="entry name" value="WD40"/>
    <property type="match status" value="6"/>
</dbReference>
<feature type="compositionally biased region" description="Polar residues" evidence="8">
    <location>
        <begin position="64"/>
        <end position="104"/>
    </location>
</feature>
<dbReference type="InterPro" id="IPR033010">
    <property type="entry name" value="Cdc20/Fizzy"/>
</dbReference>
<comment type="similarity">
    <text evidence="1">Belongs to the WD repeat CDC20/Fizzy family.</text>
</comment>
<dbReference type="PANTHER" id="PTHR19918:SF8">
    <property type="entry name" value="FI02843P"/>
    <property type="match status" value="1"/>
</dbReference>
<dbReference type="Gene3D" id="2.130.10.10">
    <property type="entry name" value="YVTN repeat-like/Quinoprotein amine dehydrogenase"/>
    <property type="match status" value="1"/>
</dbReference>
<evidence type="ECO:0000313" key="10">
    <source>
        <dbReference type="EMBL" id="RWS02056.1"/>
    </source>
</evidence>
<dbReference type="InterPro" id="IPR001680">
    <property type="entry name" value="WD40_rpt"/>
</dbReference>
<dbReference type="InterPro" id="IPR036322">
    <property type="entry name" value="WD40_repeat_dom_sf"/>
</dbReference>
<dbReference type="GO" id="GO:0010997">
    <property type="term" value="F:anaphase-promoting complex binding"/>
    <property type="evidence" value="ECO:0007669"/>
    <property type="project" value="InterPro"/>
</dbReference>
<proteinExistence type="inferred from homology"/>
<keyword evidence="3 10" id="KW-0132">Cell division</keyword>
<dbReference type="GO" id="GO:1990757">
    <property type="term" value="F:ubiquitin ligase activator activity"/>
    <property type="evidence" value="ECO:0007669"/>
    <property type="project" value="TreeGrafter"/>
</dbReference>
<dbReference type="OrthoDB" id="10263272at2759"/>
<keyword evidence="2 7" id="KW-0853">WD repeat</keyword>
<dbReference type="AlphaFoldDB" id="A0A443QGD4"/>
<evidence type="ECO:0000259" key="9">
    <source>
        <dbReference type="Pfam" id="PF24807"/>
    </source>
</evidence>
<organism evidence="10 11">
    <name type="scientific">Dinothrombium tinctorium</name>
    <dbReference type="NCBI Taxonomy" id="1965070"/>
    <lineage>
        <taxon>Eukaryota</taxon>
        <taxon>Metazoa</taxon>
        <taxon>Ecdysozoa</taxon>
        <taxon>Arthropoda</taxon>
        <taxon>Chelicerata</taxon>
        <taxon>Arachnida</taxon>
        <taxon>Acari</taxon>
        <taxon>Acariformes</taxon>
        <taxon>Trombidiformes</taxon>
        <taxon>Prostigmata</taxon>
        <taxon>Anystina</taxon>
        <taxon>Parasitengona</taxon>
        <taxon>Trombidioidea</taxon>
        <taxon>Trombidiidae</taxon>
        <taxon>Dinothrombium</taxon>
    </lineage>
</organism>
<evidence type="ECO:0000256" key="7">
    <source>
        <dbReference type="PROSITE-ProRule" id="PRU00221"/>
    </source>
</evidence>
<dbReference type="PROSITE" id="PS50294">
    <property type="entry name" value="WD_REPEATS_REGION"/>
    <property type="match status" value="2"/>
</dbReference>
<evidence type="ECO:0000256" key="8">
    <source>
        <dbReference type="SAM" id="MobiDB-lite"/>
    </source>
</evidence>
<feature type="domain" description="CDC20/Fizzy WD40" evidence="9">
    <location>
        <begin position="209"/>
        <end position="518"/>
    </location>
</feature>
<dbReference type="GO" id="GO:1905786">
    <property type="term" value="P:positive regulation of anaphase-promoting complex-dependent catabolic process"/>
    <property type="evidence" value="ECO:0007669"/>
    <property type="project" value="TreeGrafter"/>
</dbReference>
<sequence>MSHFDVDNELKSATSLDQPLTRGPIARWQRKNFESSTTSLNHSLNLSLHLNLTSNDSVLNSTSVPYGSSSMSGCKTPSHTPNKSVASKTTPNCSSKLNSSQGQKKTPKTPSHAGDRFIPNRSAMNLDLSHYLVTQNDKSCKENECEIRNNKIDEALNGDLSNYRILCCQEKGISVDARNGLNVLYSAHKQVTVKKNALRSIPAQPERILDAPDILNDYYLQLVDWSDNNILAVALNRELYLWNAATGEIDNLLQFPECEYIASVAWVEGMNNKIAVGGSNGEVQIWDSDIKKKLRTMRIDGQSERIASLSWNPCYPFLVSSGSRNGKIFHHDVRAQNHHVGTFSGHAQEVCGLKWAPGGQFLASGGNDNKVNIWSKVNISNDTSNKPIYTLNDKPTYTFSDNHSAIKAIAWSPWKSNLLATGGGTADKRIRIWNINDGTCVNSIDSESQICSILWSKEYKELISAHGYPNNELILWKYPGITKITELTGHTARILDMVMSPDGSTVVSLGADETLRFWQCFQIDGDKKKKAEVKAYKEQLSSNPMRLQIR</sequence>
<evidence type="ECO:0000256" key="6">
    <source>
        <dbReference type="ARBA" id="ARBA00023306"/>
    </source>
</evidence>
<gene>
    <name evidence="10" type="ORF">B4U79_04512</name>
</gene>
<dbReference type="SUPFAM" id="SSF50978">
    <property type="entry name" value="WD40 repeat-like"/>
    <property type="match status" value="1"/>
</dbReference>
<keyword evidence="4" id="KW-0677">Repeat</keyword>
<name>A0A443QGD4_9ACAR</name>
<dbReference type="InterPro" id="IPR056150">
    <property type="entry name" value="WD40_CDC20-Fz"/>
</dbReference>
<evidence type="ECO:0000256" key="3">
    <source>
        <dbReference type="ARBA" id="ARBA00022618"/>
    </source>
</evidence>
<feature type="repeat" description="WD" evidence="7">
    <location>
        <begin position="487"/>
        <end position="519"/>
    </location>
</feature>
<accession>A0A443QGD4</accession>
<dbReference type="EMBL" id="NCKU01008225">
    <property type="protein sequence ID" value="RWS02056.1"/>
    <property type="molecule type" value="Genomic_DNA"/>
</dbReference>
<keyword evidence="5" id="KW-0498">Mitosis</keyword>
<dbReference type="Pfam" id="PF24807">
    <property type="entry name" value="WD40_CDC20-Fz"/>
    <property type="match status" value="1"/>
</dbReference>
<evidence type="ECO:0000256" key="1">
    <source>
        <dbReference type="ARBA" id="ARBA00006445"/>
    </source>
</evidence>